<evidence type="ECO:0000256" key="1">
    <source>
        <dbReference type="ARBA" id="ARBA00022686"/>
    </source>
</evidence>
<sequence>MVDLAKKQSISLAKQDGGKLTKVVMGLGWDAVQVEQETKKGGWIRRAMAELTAPVANSIDLDASVGLFDANKKLLETVYFGRQTGAGGAVQHGGDNLTGEGEGDDEVIGVDLEKLPASVHTLVFTVSSFRGQKFADVDNAFCRLVDTSNTAARDPNVAIGAGKELAKFALTSDSDCKSATGMVMATVFRDGTGWKMTAHGLPGSGRTIADLNSVIQAAL</sequence>
<dbReference type="PANTHER" id="PTHR32097">
    <property type="entry name" value="CAMP-BINDING PROTEIN 1-RELATED"/>
    <property type="match status" value="1"/>
</dbReference>
<gene>
    <name evidence="3" type="ORF">TH5_01160</name>
</gene>
<name>A0A367UHR4_9PROT</name>
<dbReference type="InterPro" id="IPR051324">
    <property type="entry name" value="Stress/Tellurium_Resist"/>
</dbReference>
<evidence type="ECO:0000259" key="2">
    <source>
        <dbReference type="Pfam" id="PF02342"/>
    </source>
</evidence>
<dbReference type="CDD" id="cd06974">
    <property type="entry name" value="TerD_like"/>
    <property type="match status" value="1"/>
</dbReference>
<proteinExistence type="predicted"/>
<reference evidence="3 4" key="1">
    <citation type="submission" date="2014-07" db="EMBL/GenBank/DDBJ databases">
        <title>Draft genome sequence of Thalassospira xianhensis P-4 (MCCC 1A02616).</title>
        <authorList>
            <person name="Lai Q."/>
            <person name="Shao Z."/>
        </authorList>
    </citation>
    <scope>NUCLEOTIDE SEQUENCE [LARGE SCALE GENOMIC DNA]</scope>
    <source>
        <strain evidence="3 4">MCCC 1A02616</strain>
    </source>
</reference>
<evidence type="ECO:0000313" key="4">
    <source>
        <dbReference type="Proteomes" id="UP000252419"/>
    </source>
</evidence>
<dbReference type="Proteomes" id="UP000252419">
    <property type="component" value="Unassembled WGS sequence"/>
</dbReference>
<dbReference type="Gene3D" id="2.60.60.30">
    <property type="entry name" value="sav2460 like domains"/>
    <property type="match status" value="1"/>
</dbReference>
<dbReference type="PANTHER" id="PTHR32097:SF17">
    <property type="entry name" value="CAMP-BINDING PROTEIN 1-RELATED"/>
    <property type="match status" value="1"/>
</dbReference>
<feature type="domain" description="TerD" evidence="2">
    <location>
        <begin position="2"/>
        <end position="201"/>
    </location>
</feature>
<dbReference type="Pfam" id="PF02342">
    <property type="entry name" value="TerD"/>
    <property type="match status" value="1"/>
</dbReference>
<dbReference type="EMBL" id="JPWA01000001">
    <property type="protein sequence ID" value="RCK07709.1"/>
    <property type="molecule type" value="Genomic_DNA"/>
</dbReference>
<dbReference type="GO" id="GO:0046690">
    <property type="term" value="P:response to tellurium ion"/>
    <property type="evidence" value="ECO:0007669"/>
    <property type="project" value="UniProtKB-KW"/>
</dbReference>
<keyword evidence="1" id="KW-0778">Tellurium resistance</keyword>
<evidence type="ECO:0000313" key="3">
    <source>
        <dbReference type="EMBL" id="RCK07709.1"/>
    </source>
</evidence>
<accession>A0A367UHR4</accession>
<dbReference type="InterPro" id="IPR003325">
    <property type="entry name" value="TerD"/>
</dbReference>
<organism evidence="3 4">
    <name type="scientific">Thalassospira xianhensis MCCC 1A02616</name>
    <dbReference type="NCBI Taxonomy" id="1177929"/>
    <lineage>
        <taxon>Bacteria</taxon>
        <taxon>Pseudomonadati</taxon>
        <taxon>Pseudomonadota</taxon>
        <taxon>Alphaproteobacteria</taxon>
        <taxon>Rhodospirillales</taxon>
        <taxon>Thalassospiraceae</taxon>
        <taxon>Thalassospira</taxon>
    </lineage>
</organism>
<keyword evidence="4" id="KW-1185">Reference proteome</keyword>
<protein>
    <recommendedName>
        <fullName evidence="2">TerD domain-containing protein</fullName>
    </recommendedName>
</protein>
<comment type="caution">
    <text evidence="3">The sequence shown here is derived from an EMBL/GenBank/DDBJ whole genome shotgun (WGS) entry which is preliminary data.</text>
</comment>
<dbReference type="AlphaFoldDB" id="A0A367UHR4"/>